<dbReference type="NCBIfam" id="TIGR02683">
    <property type="entry name" value="upstrm_HI1419"/>
    <property type="match status" value="1"/>
</dbReference>
<organism evidence="1 2">
    <name type="scientific">Desulfosarcina ovata subsp. sediminis</name>
    <dbReference type="NCBI Taxonomy" id="885957"/>
    <lineage>
        <taxon>Bacteria</taxon>
        <taxon>Pseudomonadati</taxon>
        <taxon>Thermodesulfobacteriota</taxon>
        <taxon>Desulfobacteria</taxon>
        <taxon>Desulfobacterales</taxon>
        <taxon>Desulfosarcinaceae</taxon>
        <taxon>Desulfosarcina</taxon>
    </lineage>
</organism>
<sequence length="133" mass="14924">MARTANNHLDNDNIYVNNMKKPDEIEVRYYQDGVGRKPFANFFNRVNGAAAVKITAAITRLRAGNKGDSKSVGKGVSELRIHWGPGYRIYYGWDGIRLIILLSGGAKGSQSTDIKKAQTYWADYKRRKREGVG</sequence>
<dbReference type="KEGG" id="dov:DSCO28_71840"/>
<accession>A0A5K8A2J2</accession>
<dbReference type="PANTHER" id="PTHR41791">
    <property type="entry name" value="SSL7039 PROTEIN"/>
    <property type="match status" value="1"/>
</dbReference>
<name>A0A5K8A2J2_9BACT</name>
<dbReference type="EMBL" id="AP021876">
    <property type="protein sequence ID" value="BBO86618.1"/>
    <property type="molecule type" value="Genomic_DNA"/>
</dbReference>
<dbReference type="InterPro" id="IPR014056">
    <property type="entry name" value="TypeIITA-like_toxin_pred"/>
</dbReference>
<proteinExistence type="predicted"/>
<dbReference type="InterPro" id="IPR009241">
    <property type="entry name" value="HigB-like"/>
</dbReference>
<gene>
    <name evidence="1" type="ORF">DSCO28_71840</name>
</gene>
<evidence type="ECO:0000313" key="2">
    <source>
        <dbReference type="Proteomes" id="UP000425960"/>
    </source>
</evidence>
<evidence type="ECO:0000313" key="1">
    <source>
        <dbReference type="EMBL" id="BBO86618.1"/>
    </source>
</evidence>
<dbReference type="AlphaFoldDB" id="A0A5K8A2J2"/>
<dbReference type="Proteomes" id="UP000425960">
    <property type="component" value="Chromosome"/>
</dbReference>
<dbReference type="PANTHER" id="PTHR41791:SF1">
    <property type="entry name" value="SSL7039 PROTEIN"/>
    <property type="match status" value="1"/>
</dbReference>
<reference evidence="1 2" key="1">
    <citation type="submission" date="2019-11" db="EMBL/GenBank/DDBJ databases">
        <title>Comparative genomics of hydrocarbon-degrading Desulfosarcina strains.</title>
        <authorList>
            <person name="Watanabe M."/>
            <person name="Kojima H."/>
            <person name="Fukui M."/>
        </authorList>
    </citation>
    <scope>NUCLEOTIDE SEQUENCE [LARGE SCALE GENOMIC DNA]</scope>
    <source>
        <strain evidence="1 2">28bB2T</strain>
    </source>
</reference>
<dbReference type="Pfam" id="PF05973">
    <property type="entry name" value="Gp49"/>
    <property type="match status" value="1"/>
</dbReference>
<protein>
    <submittedName>
        <fullName evidence="1">Addiction module killer protein</fullName>
    </submittedName>
</protein>